<dbReference type="RefSeq" id="XP_060673267.1">
    <property type="nucleotide sequence ID" value="XM_060817284.1"/>
</dbReference>
<sequence>MSIVSTPTSKETSAANPLTISTIPTLAIKNLVVISVATEVSIKLTETTYFSWKRQFDALLIRNNLYGFIDGALPCPSPVLFDSANSPNPDFIYWVRQDSLLLNAILASLSLEVHFVSDAETSREAWQKPALTFTKPSHLRLMRLCERLIRSQGSHPIMEYLQDVKAYANELSFIDNPVSNNDLTLCILLAIMILLCVSSMI</sequence>
<dbReference type="GeneID" id="132803772"/>
<dbReference type="Pfam" id="PF14223">
    <property type="entry name" value="Retrotran_gag_2"/>
    <property type="match status" value="1"/>
</dbReference>
<dbReference type="Proteomes" id="UP001652623">
    <property type="component" value="Chromosome 5"/>
</dbReference>
<organism evidence="1 2">
    <name type="scientific">Ziziphus jujuba</name>
    <name type="common">Chinese jujube</name>
    <name type="synonym">Ziziphus sativa</name>
    <dbReference type="NCBI Taxonomy" id="326968"/>
    <lineage>
        <taxon>Eukaryota</taxon>
        <taxon>Viridiplantae</taxon>
        <taxon>Streptophyta</taxon>
        <taxon>Embryophyta</taxon>
        <taxon>Tracheophyta</taxon>
        <taxon>Spermatophyta</taxon>
        <taxon>Magnoliopsida</taxon>
        <taxon>eudicotyledons</taxon>
        <taxon>Gunneridae</taxon>
        <taxon>Pentapetalae</taxon>
        <taxon>rosids</taxon>
        <taxon>fabids</taxon>
        <taxon>Rosales</taxon>
        <taxon>Rhamnaceae</taxon>
        <taxon>Paliureae</taxon>
        <taxon>Ziziphus</taxon>
    </lineage>
</organism>
<keyword evidence="1" id="KW-1185">Reference proteome</keyword>
<proteinExistence type="predicted"/>
<protein>
    <submittedName>
        <fullName evidence="2">Uncharacterized protein LOC132803772</fullName>
    </submittedName>
</protein>
<accession>A0ABM4A966</accession>
<reference evidence="2" key="1">
    <citation type="submission" date="2025-08" db="UniProtKB">
        <authorList>
            <consortium name="RefSeq"/>
        </authorList>
    </citation>
    <scope>IDENTIFICATION</scope>
    <source>
        <tissue evidence="2">Seedling</tissue>
    </source>
</reference>
<dbReference type="PANTHER" id="PTHR47481">
    <property type="match status" value="1"/>
</dbReference>
<gene>
    <name evidence="2" type="primary">LOC132803772</name>
</gene>
<evidence type="ECO:0000313" key="1">
    <source>
        <dbReference type="Proteomes" id="UP001652623"/>
    </source>
</evidence>
<evidence type="ECO:0000313" key="2">
    <source>
        <dbReference type="RefSeq" id="XP_060673267.1"/>
    </source>
</evidence>
<name>A0ABM4A966_ZIZJJ</name>
<dbReference type="PANTHER" id="PTHR47481:SF9">
    <property type="entry name" value="RETROTRANSPOSON GAG DOMAIN-CONTAINING PROTEIN"/>
    <property type="match status" value="1"/>
</dbReference>